<dbReference type="Pfam" id="PF00728">
    <property type="entry name" value="Glyco_hydro_20"/>
    <property type="match status" value="2"/>
</dbReference>
<gene>
    <name evidence="11" type="ORF">ET445_07815</name>
</gene>
<evidence type="ECO:0000256" key="4">
    <source>
        <dbReference type="ARBA" id="ARBA00022801"/>
    </source>
</evidence>
<evidence type="ECO:0000256" key="6">
    <source>
        <dbReference type="PIRSR" id="PIRSR625705-1"/>
    </source>
</evidence>
<keyword evidence="4" id="KW-0378">Hydrolase</keyword>
<dbReference type="OrthoDB" id="9763537at2"/>
<evidence type="ECO:0000256" key="1">
    <source>
        <dbReference type="ARBA" id="ARBA00001231"/>
    </source>
</evidence>
<evidence type="ECO:0000256" key="8">
    <source>
        <dbReference type="SAM" id="SignalP"/>
    </source>
</evidence>
<dbReference type="PRINTS" id="PR00738">
    <property type="entry name" value="GLHYDRLASE20"/>
</dbReference>
<feature type="domain" description="Glycoside hydrolase family 20 catalytic" evidence="9">
    <location>
        <begin position="187"/>
        <end position="358"/>
    </location>
</feature>
<comment type="similarity">
    <text evidence="2">Belongs to the glycosyl hydrolase 20 family.</text>
</comment>
<comment type="catalytic activity">
    <reaction evidence="1">
        <text>Hydrolysis of terminal non-reducing N-acetyl-D-hexosamine residues in N-acetyl-beta-D-hexosaminides.</text>
        <dbReference type="EC" id="3.2.1.52"/>
    </reaction>
</comment>
<organism evidence="11 12">
    <name type="scientific">Agromyces protaetiae</name>
    <dbReference type="NCBI Taxonomy" id="2509455"/>
    <lineage>
        <taxon>Bacteria</taxon>
        <taxon>Bacillati</taxon>
        <taxon>Actinomycetota</taxon>
        <taxon>Actinomycetes</taxon>
        <taxon>Micrococcales</taxon>
        <taxon>Microbacteriaceae</taxon>
        <taxon>Agromyces</taxon>
    </lineage>
</organism>
<evidence type="ECO:0000256" key="2">
    <source>
        <dbReference type="ARBA" id="ARBA00006285"/>
    </source>
</evidence>
<dbReference type="InterPro" id="IPR015882">
    <property type="entry name" value="HEX_bac_N"/>
</dbReference>
<dbReference type="GO" id="GO:0016020">
    <property type="term" value="C:membrane"/>
    <property type="evidence" value="ECO:0007669"/>
    <property type="project" value="TreeGrafter"/>
</dbReference>
<evidence type="ECO:0000256" key="7">
    <source>
        <dbReference type="SAM" id="MobiDB-lite"/>
    </source>
</evidence>
<dbReference type="SUPFAM" id="SSF55545">
    <property type="entry name" value="beta-N-acetylhexosaminidase-like domain"/>
    <property type="match status" value="1"/>
</dbReference>
<evidence type="ECO:0000313" key="11">
    <source>
        <dbReference type="EMBL" id="QAY73265.1"/>
    </source>
</evidence>
<dbReference type="GO" id="GO:0005975">
    <property type="term" value="P:carbohydrate metabolic process"/>
    <property type="evidence" value="ECO:0007669"/>
    <property type="project" value="InterPro"/>
</dbReference>
<dbReference type="Proteomes" id="UP000291259">
    <property type="component" value="Chromosome"/>
</dbReference>
<dbReference type="AlphaFoldDB" id="A0A4P6FBW4"/>
<dbReference type="EMBL" id="CP035491">
    <property type="protein sequence ID" value="QAY73265.1"/>
    <property type="molecule type" value="Genomic_DNA"/>
</dbReference>
<dbReference type="GO" id="GO:0004563">
    <property type="term" value="F:beta-N-acetylhexosaminidase activity"/>
    <property type="evidence" value="ECO:0007669"/>
    <property type="project" value="UniProtKB-EC"/>
</dbReference>
<evidence type="ECO:0000259" key="9">
    <source>
        <dbReference type="Pfam" id="PF00728"/>
    </source>
</evidence>
<feature type="domain" description="Glycoside hydrolase family 20 catalytic" evidence="9">
    <location>
        <begin position="368"/>
        <end position="519"/>
    </location>
</feature>
<dbReference type="InterPro" id="IPR015883">
    <property type="entry name" value="Glyco_hydro_20_cat"/>
</dbReference>
<keyword evidence="8" id="KW-0732">Signal</keyword>
<evidence type="ECO:0000256" key="3">
    <source>
        <dbReference type="ARBA" id="ARBA00012663"/>
    </source>
</evidence>
<dbReference type="InterPro" id="IPR029018">
    <property type="entry name" value="Hex-like_dom2"/>
</dbReference>
<feature type="region of interest" description="Disordered" evidence="7">
    <location>
        <begin position="516"/>
        <end position="591"/>
    </location>
</feature>
<dbReference type="SUPFAM" id="SSF51445">
    <property type="entry name" value="(Trans)glycosidases"/>
    <property type="match status" value="1"/>
</dbReference>
<evidence type="ECO:0000313" key="12">
    <source>
        <dbReference type="Proteomes" id="UP000291259"/>
    </source>
</evidence>
<dbReference type="PANTHER" id="PTHR22600">
    <property type="entry name" value="BETA-HEXOSAMINIDASE"/>
    <property type="match status" value="1"/>
</dbReference>
<feature type="chain" id="PRO_5038536757" description="beta-N-acetylhexosaminidase" evidence="8">
    <location>
        <begin position="20"/>
        <end position="591"/>
    </location>
</feature>
<dbReference type="EC" id="3.2.1.52" evidence="3"/>
<feature type="compositionally biased region" description="Low complexity" evidence="7">
    <location>
        <begin position="541"/>
        <end position="558"/>
    </location>
</feature>
<feature type="signal peptide" evidence="8">
    <location>
        <begin position="1"/>
        <end position="19"/>
    </location>
</feature>
<accession>A0A4P6FBW4</accession>
<evidence type="ECO:0000259" key="10">
    <source>
        <dbReference type="Pfam" id="PF02838"/>
    </source>
</evidence>
<evidence type="ECO:0000256" key="5">
    <source>
        <dbReference type="ARBA" id="ARBA00023295"/>
    </source>
</evidence>
<dbReference type="Gene3D" id="3.30.379.10">
    <property type="entry name" value="Chitobiase/beta-hexosaminidase domain 2-like"/>
    <property type="match status" value="1"/>
</dbReference>
<dbReference type="Gene3D" id="3.20.20.80">
    <property type="entry name" value="Glycosidases"/>
    <property type="match status" value="1"/>
</dbReference>
<name>A0A4P6FBW4_9MICO</name>
<sequence>MRRRIRTATSALVLTTVLATLLAGCAPGDVANADSVPGIIPLPDSYEPHTGDEPFRLTESTRIVVEGDAGSPAVADVAELLAARLRIATGYEIPVLQGEPETSLRQAQGTADIALALGDGGDPSSEAYALEVGDDGVRITADAPAGLFWGVQSLRQLLPAEIDGAGAAQPDGGWVAPAVSIEDSPRFSYRAASLDVARHFFPVDDVKRYIDEIAALKLNVLQLHLTDDQGWRIRIDSWPKLTEVGGQTSVELNGSRPGFYTKDDYREIVEYAAARFVTIVPEIDLPGHTNAALHAYPELTCDGVDPGSYAGIDVGFSSLCAAPERAEVTDRFLADVLGELAAMTPGPWIHVGGDEAHNTPKADYVDLVNRITSIAAATGKTVVGWHEMGASTSLPDGMIGGYWGFTRPEGDSADLAKSFVDQGGKLLMMPADVAYMDMVYPDRPQNALGHSLGLEWAQGATTIEEAYGWEPTAIVPGVDEDDILGVVAALWTETITSIDDAEFMVFPRAAGIAEIGWSPKPPEPDQTAVPASPPASRPRRAATATCPATSSGSSTSARIGTPQTSTSSGCAEWTGASSASHTAPTRSNPTG</sequence>
<dbReference type="GO" id="GO:0030203">
    <property type="term" value="P:glycosaminoglycan metabolic process"/>
    <property type="evidence" value="ECO:0007669"/>
    <property type="project" value="TreeGrafter"/>
</dbReference>
<proteinExistence type="inferred from homology"/>
<dbReference type="RefSeq" id="WP_129190340.1">
    <property type="nucleotide sequence ID" value="NZ_CP035491.1"/>
</dbReference>
<feature type="domain" description="Beta-hexosaminidase bacterial type N-terminal" evidence="10">
    <location>
        <begin position="37"/>
        <end position="183"/>
    </location>
</feature>
<dbReference type="PROSITE" id="PS51257">
    <property type="entry name" value="PROKAR_LIPOPROTEIN"/>
    <property type="match status" value="1"/>
</dbReference>
<protein>
    <recommendedName>
        <fullName evidence="3">beta-N-acetylhexosaminidase</fullName>
        <ecNumber evidence="3">3.2.1.52</ecNumber>
    </recommendedName>
</protein>
<dbReference type="KEGG" id="agf:ET445_07815"/>
<feature type="compositionally biased region" description="Polar residues" evidence="7">
    <location>
        <begin position="561"/>
        <end position="591"/>
    </location>
</feature>
<reference evidence="11 12" key="1">
    <citation type="submission" date="2019-01" db="EMBL/GenBank/DDBJ databases">
        <title>Genome sequencing of strain FW100M-8.</title>
        <authorList>
            <person name="Heo J."/>
            <person name="Kim S.-J."/>
            <person name="Kim J.-S."/>
            <person name="Hong S.-B."/>
            <person name="Kwon S.-W."/>
        </authorList>
    </citation>
    <scope>NUCLEOTIDE SEQUENCE [LARGE SCALE GENOMIC DNA]</scope>
    <source>
        <strain evidence="11 12">FW100M-8</strain>
    </source>
</reference>
<dbReference type="PANTHER" id="PTHR22600:SF57">
    <property type="entry name" value="BETA-N-ACETYLHEXOSAMINIDASE"/>
    <property type="match status" value="1"/>
</dbReference>
<keyword evidence="12" id="KW-1185">Reference proteome</keyword>
<dbReference type="Pfam" id="PF02838">
    <property type="entry name" value="Glyco_hydro_20b"/>
    <property type="match status" value="1"/>
</dbReference>
<keyword evidence="5" id="KW-0326">Glycosidase</keyword>
<feature type="active site" description="Proton donor" evidence="6">
    <location>
        <position position="355"/>
    </location>
</feature>
<dbReference type="InterPro" id="IPR017853">
    <property type="entry name" value="GH"/>
</dbReference>
<dbReference type="InterPro" id="IPR025705">
    <property type="entry name" value="Beta_hexosaminidase_sua/sub"/>
</dbReference>
<dbReference type="CDD" id="cd06568">
    <property type="entry name" value="GH20_SpHex_like"/>
    <property type="match status" value="1"/>
</dbReference>